<dbReference type="PANTHER" id="PTHR14939:SF5">
    <property type="entry name" value="F-BOX ONLY PROTEIN 22"/>
    <property type="match status" value="1"/>
</dbReference>
<evidence type="ECO:0000256" key="3">
    <source>
        <dbReference type="ARBA" id="ARBA00022692"/>
    </source>
</evidence>
<reference evidence="8 9" key="1">
    <citation type="submission" date="2020-02" db="EMBL/GenBank/DDBJ databases">
        <title>Genome sequences of Thiorhodococcus mannitoliphagus and Thiorhodococcus minor, purple sulfur photosynthetic bacteria in the gammaproteobacterial family, Chromatiaceae.</title>
        <authorList>
            <person name="Aviles F.A."/>
            <person name="Meyer T.E."/>
            <person name="Kyndt J.A."/>
        </authorList>
    </citation>
    <scope>NUCLEOTIDE SEQUENCE [LARGE SCALE GENOMIC DNA]</scope>
    <source>
        <strain evidence="8 9">DSM 11518</strain>
    </source>
</reference>
<accession>A0A6M0JUY0</accession>
<keyword evidence="8" id="KW-0808">Transferase</keyword>
<dbReference type="Pfam" id="PF10442">
    <property type="entry name" value="FIST_C"/>
    <property type="match status" value="1"/>
</dbReference>
<keyword evidence="2" id="KW-1003">Cell membrane</keyword>
<dbReference type="SMART" id="SM00897">
    <property type="entry name" value="FIST"/>
    <property type="match status" value="1"/>
</dbReference>
<dbReference type="InterPro" id="IPR016741">
    <property type="entry name" value="UCP018953"/>
</dbReference>
<keyword evidence="4" id="KW-1133">Transmembrane helix</keyword>
<dbReference type="PANTHER" id="PTHR14939">
    <property type="entry name" value="F-BOX ONLY PROTEIN 22"/>
    <property type="match status" value="1"/>
</dbReference>
<evidence type="ECO:0000259" key="7">
    <source>
        <dbReference type="SMART" id="SM01204"/>
    </source>
</evidence>
<keyword evidence="3" id="KW-0812">Transmembrane</keyword>
<keyword evidence="9" id="KW-1185">Reference proteome</keyword>
<evidence type="ECO:0000256" key="5">
    <source>
        <dbReference type="ARBA" id="ARBA00023136"/>
    </source>
</evidence>
<evidence type="ECO:0000256" key="2">
    <source>
        <dbReference type="ARBA" id="ARBA00022475"/>
    </source>
</evidence>
<feature type="domain" description="FIST" evidence="6">
    <location>
        <begin position="31"/>
        <end position="218"/>
    </location>
</feature>
<dbReference type="GO" id="GO:0005886">
    <property type="term" value="C:plasma membrane"/>
    <property type="evidence" value="ECO:0007669"/>
    <property type="project" value="UniProtKB-SubCell"/>
</dbReference>
<dbReference type="InterPro" id="IPR019494">
    <property type="entry name" value="FIST_C"/>
</dbReference>
<dbReference type="EMBL" id="JAAIJQ010000004">
    <property type="protein sequence ID" value="NEV60721.1"/>
    <property type="molecule type" value="Genomic_DNA"/>
</dbReference>
<name>A0A6M0JUY0_9GAMM</name>
<evidence type="ECO:0000313" key="8">
    <source>
        <dbReference type="EMBL" id="NEV60721.1"/>
    </source>
</evidence>
<evidence type="ECO:0000259" key="6">
    <source>
        <dbReference type="SMART" id="SM00897"/>
    </source>
</evidence>
<comment type="subcellular location">
    <subcellularLocation>
        <location evidence="1">Cell membrane</location>
        <topology evidence="1">Multi-pass membrane protein</topology>
    </subcellularLocation>
</comment>
<dbReference type="Pfam" id="PF08495">
    <property type="entry name" value="FIST"/>
    <property type="match status" value="1"/>
</dbReference>
<evidence type="ECO:0000256" key="1">
    <source>
        <dbReference type="ARBA" id="ARBA00004651"/>
    </source>
</evidence>
<comment type="caution">
    <text evidence="8">The sequence shown here is derived from an EMBL/GenBank/DDBJ whole genome shotgun (WGS) entry which is preliminary data.</text>
</comment>
<dbReference type="AlphaFoldDB" id="A0A6M0JUY0"/>
<gene>
    <name evidence="8" type="ORF">G3446_02225</name>
</gene>
<evidence type="ECO:0000313" key="9">
    <source>
        <dbReference type="Proteomes" id="UP000483379"/>
    </source>
</evidence>
<dbReference type="GO" id="GO:0016301">
    <property type="term" value="F:kinase activity"/>
    <property type="evidence" value="ECO:0007669"/>
    <property type="project" value="UniProtKB-KW"/>
</dbReference>
<protein>
    <submittedName>
        <fullName evidence="8">Histidine kinase</fullName>
    </submittedName>
</protein>
<dbReference type="Proteomes" id="UP000483379">
    <property type="component" value="Unassembled WGS sequence"/>
</dbReference>
<dbReference type="RefSeq" id="WP_164450765.1">
    <property type="nucleotide sequence ID" value="NZ_JAAIJQ010000004.1"/>
</dbReference>
<keyword evidence="5" id="KW-0472">Membrane</keyword>
<evidence type="ECO:0000256" key="4">
    <source>
        <dbReference type="ARBA" id="ARBA00022989"/>
    </source>
</evidence>
<dbReference type="InterPro" id="IPR013702">
    <property type="entry name" value="FIST_domain_N"/>
</dbReference>
<keyword evidence="8" id="KW-0418">Kinase</keyword>
<feature type="domain" description="FIST C-domain" evidence="7">
    <location>
        <begin position="219"/>
        <end position="359"/>
    </location>
</feature>
<dbReference type="PIRSF" id="PIRSF018953">
    <property type="entry name" value="UCP018953"/>
    <property type="match status" value="1"/>
</dbReference>
<proteinExistence type="predicted"/>
<sequence length="372" mass="39366">MPQFRYGHAAGADWRQAAIDCLTQIGQVPEQANLGILYATDAVADDLEDLLGLVRASTGIEHWVGAQGGGICATGAEYYEQPAVALMLAELTPDAFRVFSVPGGDMAEFDALNGAWIADRQPFIGLVHGDPAHGTIEELVRELARSTTTGFLVGGLGSPQGGGKSIADRCSADPLSGVLLTDSVAVTTALTQGCSPMGPTHAITDCQRNILIEIDGHPALDVMRGDIGEELASDLSELGDNVFVGLPIRGSDTGDYIVRNLVGVDPNHSLLAVAELVEAGQQIVFCRRDAGTAKEDLDRMLTAIKRRLSGRPRGGIYVSCLGRGANLFGPGSAELKQIQRRLGDFPLIGFYANGEISQDRIYGYTGVLTLFL</sequence>
<organism evidence="8 9">
    <name type="scientific">Thiorhodococcus minor</name>
    <dbReference type="NCBI Taxonomy" id="57489"/>
    <lineage>
        <taxon>Bacteria</taxon>
        <taxon>Pseudomonadati</taxon>
        <taxon>Pseudomonadota</taxon>
        <taxon>Gammaproteobacteria</taxon>
        <taxon>Chromatiales</taxon>
        <taxon>Chromatiaceae</taxon>
        <taxon>Thiorhodococcus</taxon>
    </lineage>
</organism>
<dbReference type="SMART" id="SM01204">
    <property type="entry name" value="FIST_C"/>
    <property type="match status" value="1"/>
</dbReference>